<dbReference type="Proteomes" id="UP000035642">
    <property type="component" value="Unassembled WGS sequence"/>
</dbReference>
<keyword evidence="3" id="KW-0472">Membrane</keyword>
<feature type="region of interest" description="Disordered" evidence="2">
    <location>
        <begin position="105"/>
        <end position="136"/>
    </location>
</feature>
<keyword evidence="1" id="KW-0677">Repeat</keyword>
<dbReference type="WBParaSite" id="ACAC_0000712301-mRNA-1">
    <property type="protein sequence ID" value="ACAC_0000712301-mRNA-1"/>
    <property type="gene ID" value="ACAC_0000712301"/>
</dbReference>
<evidence type="ECO:0000259" key="4">
    <source>
        <dbReference type="SMART" id="SM01088"/>
    </source>
</evidence>
<feature type="compositionally biased region" description="Low complexity" evidence="2">
    <location>
        <begin position="177"/>
        <end position="210"/>
    </location>
</feature>
<dbReference type="PANTHER" id="PTHR24637">
    <property type="entry name" value="COLLAGEN"/>
    <property type="match status" value="1"/>
</dbReference>
<evidence type="ECO:0000313" key="6">
    <source>
        <dbReference type="WBParaSite" id="ACAC_0000712301-mRNA-1"/>
    </source>
</evidence>
<reference evidence="6" key="2">
    <citation type="submission" date="2017-02" db="UniProtKB">
        <authorList>
            <consortium name="WormBaseParasite"/>
        </authorList>
    </citation>
    <scope>IDENTIFICATION</scope>
</reference>
<reference evidence="5" key="1">
    <citation type="submission" date="2012-09" db="EMBL/GenBank/DDBJ databases">
        <authorList>
            <person name="Martin A.A."/>
        </authorList>
    </citation>
    <scope>NUCLEOTIDE SEQUENCE</scope>
</reference>
<evidence type="ECO:0000256" key="2">
    <source>
        <dbReference type="SAM" id="MobiDB-lite"/>
    </source>
</evidence>
<keyword evidence="3" id="KW-1133">Transmembrane helix</keyword>
<organism evidence="5 6">
    <name type="scientific">Angiostrongylus cantonensis</name>
    <name type="common">Rat lungworm</name>
    <dbReference type="NCBI Taxonomy" id="6313"/>
    <lineage>
        <taxon>Eukaryota</taxon>
        <taxon>Metazoa</taxon>
        <taxon>Ecdysozoa</taxon>
        <taxon>Nematoda</taxon>
        <taxon>Chromadorea</taxon>
        <taxon>Rhabditida</taxon>
        <taxon>Rhabditina</taxon>
        <taxon>Rhabditomorpha</taxon>
        <taxon>Strongyloidea</taxon>
        <taxon>Metastrongylidae</taxon>
        <taxon>Angiostrongylus</taxon>
    </lineage>
</organism>
<feature type="compositionally biased region" description="Low complexity" evidence="2">
    <location>
        <begin position="227"/>
        <end position="237"/>
    </location>
</feature>
<keyword evidence="3" id="KW-0812">Transmembrane</keyword>
<dbReference type="PANTHER" id="PTHR24637:SF194">
    <property type="entry name" value="CUTICLE COLLAGEN 10-RELATED"/>
    <property type="match status" value="1"/>
</dbReference>
<dbReference type="AlphaFoldDB" id="A0A0K0DA70"/>
<name>A0A0K0DA70_ANGCA</name>
<sequence length="298" mass="29434">MFEEKLIVGIASACSTLAIVACLVVVSSLYNTINEVHDEVLDGVSVFRVETDSAWTEIMDIQITVTPPTKPRQNPFNSIFRQKRQDFSSLPAWCQCEPVKQVCPPGPSGPPGAPGQPGQPGQPGPPGEDNIVTYSPLTCPPFDHSCVKCPAGAAGPPGPVGPSGNPGPDGLPGAPGTPGLDGQPGPQGPPGDAGAPGSPGADGQPGAPGKDGTHGHGPPGLPGPAGAPGMPGHAGPDGQPGLDGALGLQGPSGQPGARGLPGVDGRPGAPGGAGLPGHDAAYCPCPPRSAVFVSRFTH</sequence>
<dbReference type="SMART" id="SM01088">
    <property type="entry name" value="Col_cuticle_N"/>
    <property type="match status" value="1"/>
</dbReference>
<feature type="domain" description="Nematode cuticle collagen N-terminal" evidence="4">
    <location>
        <begin position="6"/>
        <end position="58"/>
    </location>
</feature>
<keyword evidence="5" id="KW-1185">Reference proteome</keyword>
<dbReference type="InterPro" id="IPR008160">
    <property type="entry name" value="Collagen"/>
</dbReference>
<feature type="compositionally biased region" description="Pro residues" evidence="2">
    <location>
        <begin position="105"/>
        <end position="114"/>
    </location>
</feature>
<evidence type="ECO:0000256" key="1">
    <source>
        <dbReference type="ARBA" id="ARBA00022737"/>
    </source>
</evidence>
<dbReference type="GO" id="GO:0042302">
    <property type="term" value="F:structural constituent of cuticle"/>
    <property type="evidence" value="ECO:0007669"/>
    <property type="project" value="InterPro"/>
</dbReference>
<proteinExistence type="predicted"/>
<feature type="region of interest" description="Disordered" evidence="2">
    <location>
        <begin position="157"/>
        <end position="273"/>
    </location>
</feature>
<dbReference type="Gene3D" id="1.20.5.320">
    <property type="entry name" value="6-Phosphogluconate Dehydrogenase, domain 3"/>
    <property type="match status" value="1"/>
</dbReference>
<dbReference type="Pfam" id="PF01484">
    <property type="entry name" value="Col_cuticle_N"/>
    <property type="match status" value="1"/>
</dbReference>
<protein>
    <submittedName>
        <fullName evidence="6">Col_cuticle_N domain-containing protein</fullName>
    </submittedName>
</protein>
<dbReference type="Pfam" id="PF01391">
    <property type="entry name" value="Collagen"/>
    <property type="match status" value="1"/>
</dbReference>
<accession>A0A0K0DA70</accession>
<dbReference type="InterPro" id="IPR002486">
    <property type="entry name" value="Col_cuticle_N"/>
</dbReference>
<evidence type="ECO:0000256" key="3">
    <source>
        <dbReference type="SAM" id="Phobius"/>
    </source>
</evidence>
<evidence type="ECO:0000313" key="5">
    <source>
        <dbReference type="Proteomes" id="UP000035642"/>
    </source>
</evidence>
<dbReference type="STRING" id="6313.A0A0K0DA70"/>
<dbReference type="PROSITE" id="PS51257">
    <property type="entry name" value="PROKAR_LIPOPROTEIN"/>
    <property type="match status" value="1"/>
</dbReference>
<feature type="transmembrane region" description="Helical" evidence="3">
    <location>
        <begin position="7"/>
        <end position="30"/>
    </location>
</feature>